<dbReference type="InterPro" id="IPR027478">
    <property type="entry name" value="LdcA_N"/>
</dbReference>
<dbReference type="InterPro" id="IPR029062">
    <property type="entry name" value="Class_I_gatase-like"/>
</dbReference>
<feature type="active site" description="Charge relay system" evidence="6">
    <location>
        <position position="215"/>
    </location>
</feature>
<reference evidence="10" key="1">
    <citation type="submission" date="2016-06" db="EMBL/GenBank/DDBJ databases">
        <authorList>
            <person name="Varghese N."/>
        </authorList>
    </citation>
    <scope>NUCLEOTIDE SEQUENCE [LARGE SCALE GENOMIC DNA]</scope>
    <source>
        <strain evidence="10">DSM 46123</strain>
    </source>
</reference>
<evidence type="ECO:0000256" key="6">
    <source>
        <dbReference type="PIRSR" id="PIRSR028757-1"/>
    </source>
</evidence>
<evidence type="ECO:0000256" key="5">
    <source>
        <dbReference type="ARBA" id="ARBA00022825"/>
    </source>
</evidence>
<keyword evidence="3" id="KW-0645">Protease</keyword>
<dbReference type="SUPFAM" id="SSF52317">
    <property type="entry name" value="Class I glutamine amidotransferase-like"/>
    <property type="match status" value="1"/>
</dbReference>
<dbReference type="InterPro" id="IPR040921">
    <property type="entry name" value="Peptidase_S66C"/>
</dbReference>
<dbReference type="PANTHER" id="PTHR30237">
    <property type="entry name" value="MURAMOYLTETRAPEPTIDE CARBOXYPEPTIDASE"/>
    <property type="match status" value="1"/>
</dbReference>
<evidence type="ECO:0000313" key="10">
    <source>
        <dbReference type="Proteomes" id="UP000198906"/>
    </source>
</evidence>
<dbReference type="PIRSF" id="PIRSF028757">
    <property type="entry name" value="LD-carboxypeptidase"/>
    <property type="match status" value="1"/>
</dbReference>
<comment type="similarity">
    <text evidence="1">Belongs to the peptidase S66 family.</text>
</comment>
<dbReference type="Gene3D" id="3.50.30.60">
    <property type="entry name" value="LD-carboxypeptidase A C-terminal domain-like"/>
    <property type="match status" value="1"/>
</dbReference>
<dbReference type="Gene3D" id="3.40.50.10740">
    <property type="entry name" value="Class I glutamine amidotransferase-like"/>
    <property type="match status" value="1"/>
</dbReference>
<evidence type="ECO:0000259" key="8">
    <source>
        <dbReference type="Pfam" id="PF17676"/>
    </source>
</evidence>
<dbReference type="PANTHER" id="PTHR30237:SF2">
    <property type="entry name" value="MUREIN TETRAPEPTIDE CARBOXYPEPTIDASE"/>
    <property type="match status" value="1"/>
</dbReference>
<proteinExistence type="inferred from homology"/>
<evidence type="ECO:0000313" key="9">
    <source>
        <dbReference type="EMBL" id="SCL23023.1"/>
    </source>
</evidence>
<feature type="domain" description="LD-carboxypeptidase C-terminal" evidence="8">
    <location>
        <begin position="184"/>
        <end position="297"/>
    </location>
</feature>
<dbReference type="GO" id="GO:0008236">
    <property type="term" value="F:serine-type peptidase activity"/>
    <property type="evidence" value="ECO:0007669"/>
    <property type="project" value="UniProtKB-KW"/>
</dbReference>
<accession>A0A1C6S0M4</accession>
<dbReference type="Proteomes" id="UP000198906">
    <property type="component" value="Unassembled WGS sequence"/>
</dbReference>
<dbReference type="EMBL" id="FMHU01000002">
    <property type="protein sequence ID" value="SCL23023.1"/>
    <property type="molecule type" value="Genomic_DNA"/>
</dbReference>
<feature type="active site" description="Nucleophile" evidence="6">
    <location>
        <position position="116"/>
    </location>
</feature>
<name>A0A1C6S0M4_9ACTN</name>
<dbReference type="AlphaFoldDB" id="A0A1C6S0M4"/>
<dbReference type="STRING" id="47866.GA0074694_3529"/>
<organism evidence="9 10">
    <name type="scientific">Micromonospora inyonensis</name>
    <dbReference type="NCBI Taxonomy" id="47866"/>
    <lineage>
        <taxon>Bacteria</taxon>
        <taxon>Bacillati</taxon>
        <taxon>Actinomycetota</taxon>
        <taxon>Actinomycetes</taxon>
        <taxon>Micromonosporales</taxon>
        <taxon>Micromonosporaceae</taxon>
        <taxon>Micromonospora</taxon>
    </lineage>
</organism>
<dbReference type="InterPro" id="IPR027461">
    <property type="entry name" value="Carboxypeptidase_A_C_sf"/>
</dbReference>
<keyword evidence="2 9" id="KW-0121">Carboxypeptidase</keyword>
<keyword evidence="5" id="KW-0720">Serine protease</keyword>
<feature type="domain" description="LD-carboxypeptidase N-terminal" evidence="7">
    <location>
        <begin position="20"/>
        <end position="136"/>
    </location>
</feature>
<sequence>MSRAPADVVRPPALRPGDTVMLVSPSGPIRPERLARGVELLTGWGLRPVPAPNAHARHGYLAGTDELRAADLNTAFADPEVRGIVCTRGGYGAQRVVDAIDMAAVRRDPKVVAGFSDITALQFALWRGARLASVHGPGAAWRDERTPLRSAESLHAALTTTEPVTVAADPAEGTFPVRVPGRASGTLLGGNLCLIVASLGTRDMPDLTGAVLLVEDVQEPPYKVDRMLTQLRRAGALDGVAGVAVGQFTGCADGWETTVVDVLLDRLGDLGVPVLGGLPVGHGPGQLTVPVGTPATLDTDAGTLTVSPAVR</sequence>
<dbReference type="CDD" id="cd07025">
    <property type="entry name" value="Peptidase_S66"/>
    <property type="match status" value="1"/>
</dbReference>
<evidence type="ECO:0000256" key="2">
    <source>
        <dbReference type="ARBA" id="ARBA00022645"/>
    </source>
</evidence>
<feature type="active site" description="Charge relay system" evidence="6">
    <location>
        <position position="282"/>
    </location>
</feature>
<keyword evidence="10" id="KW-1185">Reference proteome</keyword>
<dbReference type="GO" id="GO:0006508">
    <property type="term" value="P:proteolysis"/>
    <property type="evidence" value="ECO:0007669"/>
    <property type="project" value="UniProtKB-KW"/>
</dbReference>
<dbReference type="InterPro" id="IPR040449">
    <property type="entry name" value="Peptidase_S66_N"/>
</dbReference>
<keyword evidence="4" id="KW-0378">Hydrolase</keyword>
<evidence type="ECO:0000256" key="4">
    <source>
        <dbReference type="ARBA" id="ARBA00022801"/>
    </source>
</evidence>
<dbReference type="InterPro" id="IPR003507">
    <property type="entry name" value="S66_fam"/>
</dbReference>
<dbReference type="GO" id="GO:0004180">
    <property type="term" value="F:carboxypeptidase activity"/>
    <property type="evidence" value="ECO:0007669"/>
    <property type="project" value="UniProtKB-KW"/>
</dbReference>
<dbReference type="Pfam" id="PF17676">
    <property type="entry name" value="Peptidase_S66C"/>
    <property type="match status" value="1"/>
</dbReference>
<gene>
    <name evidence="9" type="ORF">GA0074694_3529</name>
</gene>
<evidence type="ECO:0000256" key="1">
    <source>
        <dbReference type="ARBA" id="ARBA00010233"/>
    </source>
</evidence>
<dbReference type="Pfam" id="PF02016">
    <property type="entry name" value="Peptidase_S66"/>
    <property type="match status" value="1"/>
</dbReference>
<evidence type="ECO:0000256" key="3">
    <source>
        <dbReference type="ARBA" id="ARBA00022670"/>
    </source>
</evidence>
<dbReference type="SUPFAM" id="SSF141986">
    <property type="entry name" value="LD-carboxypeptidase A C-terminal domain-like"/>
    <property type="match status" value="1"/>
</dbReference>
<evidence type="ECO:0000259" key="7">
    <source>
        <dbReference type="Pfam" id="PF02016"/>
    </source>
</evidence>
<protein>
    <submittedName>
        <fullName evidence="9">Muramoyltetrapeptide carboxypeptidase</fullName>
    </submittedName>
</protein>